<dbReference type="InterPro" id="IPR012657">
    <property type="entry name" value="23S_rRNA-intervening_sequence"/>
</dbReference>
<dbReference type="InterPro" id="IPR036583">
    <property type="entry name" value="23S_rRNA_IVS_sf"/>
</dbReference>
<gene>
    <name evidence="1" type="ORF">S06H3_07586</name>
</gene>
<dbReference type="NCBIfam" id="TIGR02436">
    <property type="entry name" value="four helix bundle protein"/>
    <property type="match status" value="1"/>
</dbReference>
<comment type="caution">
    <text evidence="1">The sequence shown here is derived from an EMBL/GenBank/DDBJ whole genome shotgun (WGS) entry which is preliminary data.</text>
</comment>
<sequence length="128" mass="15347">QDLRSKKKPIKSYKDLKVYRLSYKLAIEIFHLSKKFPKEEIYSLTAQIRNSSRSVPANIAEGWAKRRYEQVFKRHLVDAIGSCEETKVWLDFSYDCDYIKSNEHRNFSVRYEEISKMLNGLLEKWQTF</sequence>
<dbReference type="CDD" id="cd16377">
    <property type="entry name" value="23S_rRNA_IVP_like"/>
    <property type="match status" value="1"/>
</dbReference>
<accession>X1L0G0</accession>
<dbReference type="PANTHER" id="PTHR38471">
    <property type="entry name" value="FOUR HELIX BUNDLE PROTEIN"/>
    <property type="match status" value="1"/>
</dbReference>
<dbReference type="AlphaFoldDB" id="X1L0G0"/>
<reference evidence="1" key="1">
    <citation type="journal article" date="2014" name="Front. Microbiol.">
        <title>High frequency of phylogenetically diverse reductive dehalogenase-homologous genes in deep subseafloor sedimentary metagenomes.</title>
        <authorList>
            <person name="Kawai M."/>
            <person name="Futagami T."/>
            <person name="Toyoda A."/>
            <person name="Takaki Y."/>
            <person name="Nishi S."/>
            <person name="Hori S."/>
            <person name="Arai W."/>
            <person name="Tsubouchi T."/>
            <person name="Morono Y."/>
            <person name="Uchiyama I."/>
            <person name="Ito T."/>
            <person name="Fujiyama A."/>
            <person name="Inagaki F."/>
            <person name="Takami H."/>
        </authorList>
    </citation>
    <scope>NUCLEOTIDE SEQUENCE</scope>
    <source>
        <strain evidence="1">Expedition CK06-06</strain>
    </source>
</reference>
<dbReference type="Gene3D" id="1.20.1440.60">
    <property type="entry name" value="23S rRNA-intervening sequence"/>
    <property type="match status" value="1"/>
</dbReference>
<dbReference type="EMBL" id="BARV01003090">
    <property type="protein sequence ID" value="GAH99385.1"/>
    <property type="molecule type" value="Genomic_DNA"/>
</dbReference>
<evidence type="ECO:0008006" key="2">
    <source>
        <dbReference type="Google" id="ProtNLM"/>
    </source>
</evidence>
<evidence type="ECO:0000313" key="1">
    <source>
        <dbReference type="EMBL" id="GAH99385.1"/>
    </source>
</evidence>
<dbReference type="SUPFAM" id="SSF158446">
    <property type="entry name" value="IVS-encoded protein-like"/>
    <property type="match status" value="1"/>
</dbReference>
<dbReference type="Pfam" id="PF05635">
    <property type="entry name" value="23S_rRNA_IVP"/>
    <property type="match status" value="1"/>
</dbReference>
<feature type="non-terminal residue" evidence="1">
    <location>
        <position position="1"/>
    </location>
</feature>
<dbReference type="PANTHER" id="PTHR38471:SF2">
    <property type="entry name" value="FOUR HELIX BUNDLE PROTEIN"/>
    <property type="match status" value="1"/>
</dbReference>
<proteinExistence type="predicted"/>
<protein>
    <recommendedName>
        <fullName evidence="2">Four helix bundle protein</fullName>
    </recommendedName>
</protein>
<organism evidence="1">
    <name type="scientific">marine sediment metagenome</name>
    <dbReference type="NCBI Taxonomy" id="412755"/>
    <lineage>
        <taxon>unclassified sequences</taxon>
        <taxon>metagenomes</taxon>
        <taxon>ecological metagenomes</taxon>
    </lineage>
</organism>
<name>X1L0G0_9ZZZZ</name>